<evidence type="ECO:0000256" key="10">
    <source>
        <dbReference type="PIRNR" id="PIRNR015601"/>
    </source>
</evidence>
<accession>A0A383TX94</accession>
<keyword evidence="14" id="KW-1185">Reference proteome</keyword>
<evidence type="ECO:0000313" key="14">
    <source>
        <dbReference type="Proteomes" id="UP000262142"/>
    </source>
</evidence>
<evidence type="ECO:0000313" key="13">
    <source>
        <dbReference type="EMBL" id="SZD71596.1"/>
    </source>
</evidence>
<evidence type="ECO:0000256" key="7">
    <source>
        <dbReference type="ARBA" id="ARBA00022691"/>
    </source>
</evidence>
<dbReference type="SUPFAM" id="SSF88697">
    <property type="entry name" value="PUA domain-like"/>
    <property type="match status" value="1"/>
</dbReference>
<dbReference type="PANTHER" id="PTHR30027">
    <property type="entry name" value="RIBOSOMAL RNA SMALL SUBUNIT METHYLTRANSFERASE E"/>
    <property type="match status" value="1"/>
</dbReference>
<dbReference type="OrthoDB" id="9815641at2"/>
<evidence type="ECO:0000256" key="1">
    <source>
        <dbReference type="ARBA" id="ARBA00004496"/>
    </source>
</evidence>
<comment type="catalytic activity">
    <reaction evidence="9 10">
        <text>uridine(1498) in 16S rRNA + S-adenosyl-L-methionine = N(3)-methyluridine(1498) in 16S rRNA + S-adenosyl-L-homocysteine + H(+)</text>
        <dbReference type="Rhea" id="RHEA:42920"/>
        <dbReference type="Rhea" id="RHEA-COMP:10283"/>
        <dbReference type="Rhea" id="RHEA-COMP:10284"/>
        <dbReference type="ChEBI" id="CHEBI:15378"/>
        <dbReference type="ChEBI" id="CHEBI:57856"/>
        <dbReference type="ChEBI" id="CHEBI:59789"/>
        <dbReference type="ChEBI" id="CHEBI:65315"/>
        <dbReference type="ChEBI" id="CHEBI:74502"/>
        <dbReference type="EC" id="2.1.1.193"/>
    </reaction>
</comment>
<dbReference type="Pfam" id="PF20260">
    <property type="entry name" value="PUA_4"/>
    <property type="match status" value="1"/>
</dbReference>
<dbReference type="GO" id="GO:0070475">
    <property type="term" value="P:rRNA base methylation"/>
    <property type="evidence" value="ECO:0007669"/>
    <property type="project" value="TreeGrafter"/>
</dbReference>
<dbReference type="NCBIfam" id="TIGR00046">
    <property type="entry name" value="RsmE family RNA methyltransferase"/>
    <property type="match status" value="1"/>
</dbReference>
<keyword evidence="3 10" id="KW-0963">Cytoplasm</keyword>
<keyword evidence="4 10" id="KW-0698">rRNA processing</keyword>
<evidence type="ECO:0000256" key="2">
    <source>
        <dbReference type="ARBA" id="ARBA00005528"/>
    </source>
</evidence>
<evidence type="ECO:0000256" key="9">
    <source>
        <dbReference type="ARBA" id="ARBA00047944"/>
    </source>
</evidence>
<dbReference type="GO" id="GO:0070042">
    <property type="term" value="F:rRNA (uridine-N3-)-methyltransferase activity"/>
    <property type="evidence" value="ECO:0007669"/>
    <property type="project" value="TreeGrafter"/>
</dbReference>
<proteinExistence type="inferred from homology"/>
<name>A0A383TX94_9FLAO</name>
<comment type="subcellular location">
    <subcellularLocation>
        <location evidence="1 10">Cytoplasm</location>
    </subcellularLocation>
</comment>
<dbReference type="AlphaFoldDB" id="A0A383TX94"/>
<dbReference type="Gene3D" id="3.40.1280.10">
    <property type="match status" value="1"/>
</dbReference>
<dbReference type="Pfam" id="PF04452">
    <property type="entry name" value="Methyltrans_RNA"/>
    <property type="match status" value="1"/>
</dbReference>
<evidence type="ECO:0000256" key="8">
    <source>
        <dbReference type="ARBA" id="ARBA00025699"/>
    </source>
</evidence>
<dbReference type="PANTHER" id="PTHR30027:SF3">
    <property type="entry name" value="16S RRNA (URACIL(1498)-N(3))-METHYLTRANSFERASE"/>
    <property type="match status" value="1"/>
</dbReference>
<dbReference type="InterPro" id="IPR046886">
    <property type="entry name" value="RsmE_MTase_dom"/>
</dbReference>
<dbReference type="InterPro" id="IPR029028">
    <property type="entry name" value="Alpha/beta_knot_MTases"/>
</dbReference>
<sequence length="236" mass="26959">MNLFFAHFENNQAILDEKETHHLQKVLRLGKNDKVLVTDGKGKMFEGHVLEITKKQSLISLGKEREIQNNFPELSVAFAPTKSNERSEILIEKIVELGVRNIFPITSFHSERRKINVERWQKIADAATKQSLKAHRCQLHDLQDFKNFLSLKKNLENKFIAHCNSAIPTSLLKNVLSPGEDSLILIGPEGDFSQDEIHTAIDLGYKSISFGNQRFRTETAGIYFASVYNFLNTFRA</sequence>
<dbReference type="CDD" id="cd18084">
    <property type="entry name" value="RsmE-like"/>
    <property type="match status" value="1"/>
</dbReference>
<comment type="function">
    <text evidence="8 10">Specifically methylates the N3 position of the uracil ring of uridine 1498 (m3U1498) in 16S rRNA. Acts on the fully assembled 30S ribosomal subunit.</text>
</comment>
<evidence type="ECO:0000259" key="12">
    <source>
        <dbReference type="Pfam" id="PF20260"/>
    </source>
</evidence>
<dbReference type="GO" id="GO:0005737">
    <property type="term" value="C:cytoplasm"/>
    <property type="evidence" value="ECO:0007669"/>
    <property type="project" value="UniProtKB-SubCell"/>
</dbReference>
<protein>
    <recommendedName>
        <fullName evidence="10">Ribosomal RNA small subunit methyltransferase E</fullName>
        <ecNumber evidence="10">2.1.1.193</ecNumber>
    </recommendedName>
</protein>
<feature type="domain" description="Ribosomal RNA small subunit methyltransferase E PUA-like" evidence="12">
    <location>
        <begin position="15"/>
        <end position="59"/>
    </location>
</feature>
<dbReference type="InterPro" id="IPR029026">
    <property type="entry name" value="tRNA_m1G_MTases_N"/>
</dbReference>
<dbReference type="EMBL" id="UNSC01000002">
    <property type="protein sequence ID" value="SZD71596.1"/>
    <property type="molecule type" value="Genomic_DNA"/>
</dbReference>
<dbReference type="RefSeq" id="WP_119059079.1">
    <property type="nucleotide sequence ID" value="NZ_UNSC01000002.1"/>
</dbReference>
<dbReference type="EC" id="2.1.1.193" evidence="10"/>
<reference evidence="13 14" key="1">
    <citation type="submission" date="2018-09" db="EMBL/GenBank/DDBJ databases">
        <authorList>
            <consortium name="Pathogen Informatics"/>
        </authorList>
    </citation>
    <scope>NUCLEOTIDE SEQUENCE [LARGE SCALE GENOMIC DNA]</scope>
    <source>
        <strain evidence="13 14">OH-22767</strain>
    </source>
</reference>
<keyword evidence="5 10" id="KW-0489">Methyltransferase</keyword>
<dbReference type="InterPro" id="IPR006700">
    <property type="entry name" value="RsmE"/>
</dbReference>
<organism evidence="13 14">
    <name type="scientific">Candidatus Ornithobacterium hominis</name>
    <dbReference type="NCBI Taxonomy" id="2497989"/>
    <lineage>
        <taxon>Bacteria</taxon>
        <taxon>Pseudomonadati</taxon>
        <taxon>Bacteroidota</taxon>
        <taxon>Flavobacteriia</taxon>
        <taxon>Flavobacteriales</taxon>
        <taxon>Weeksellaceae</taxon>
        <taxon>Ornithobacterium</taxon>
    </lineage>
</organism>
<dbReference type="InterPro" id="IPR046887">
    <property type="entry name" value="RsmE_PUA-like"/>
</dbReference>
<evidence type="ECO:0000256" key="4">
    <source>
        <dbReference type="ARBA" id="ARBA00022552"/>
    </source>
</evidence>
<dbReference type="SUPFAM" id="SSF75217">
    <property type="entry name" value="alpha/beta knot"/>
    <property type="match status" value="1"/>
</dbReference>
<evidence type="ECO:0000256" key="3">
    <source>
        <dbReference type="ARBA" id="ARBA00022490"/>
    </source>
</evidence>
<keyword evidence="6 10" id="KW-0808">Transferase</keyword>
<dbReference type="Gene3D" id="2.40.240.20">
    <property type="entry name" value="Hypothetical PUA domain-like, domain 1"/>
    <property type="match status" value="1"/>
</dbReference>
<gene>
    <name evidence="13" type="primary">rsmE</name>
    <name evidence="13" type="ORF">SAMEA104719789_00646</name>
</gene>
<keyword evidence="7 10" id="KW-0949">S-adenosyl-L-methionine</keyword>
<evidence type="ECO:0000256" key="5">
    <source>
        <dbReference type="ARBA" id="ARBA00022603"/>
    </source>
</evidence>
<comment type="similarity">
    <text evidence="2 10">Belongs to the RNA methyltransferase RsmE family.</text>
</comment>
<dbReference type="Proteomes" id="UP000262142">
    <property type="component" value="Unassembled WGS sequence"/>
</dbReference>
<feature type="domain" description="Ribosomal RNA small subunit methyltransferase E methyltransferase" evidence="11">
    <location>
        <begin position="72"/>
        <end position="227"/>
    </location>
</feature>
<dbReference type="InterPro" id="IPR015947">
    <property type="entry name" value="PUA-like_sf"/>
</dbReference>
<evidence type="ECO:0000256" key="6">
    <source>
        <dbReference type="ARBA" id="ARBA00022679"/>
    </source>
</evidence>
<evidence type="ECO:0000259" key="11">
    <source>
        <dbReference type="Pfam" id="PF04452"/>
    </source>
</evidence>
<dbReference type="PIRSF" id="PIRSF015601">
    <property type="entry name" value="MTase_slr0722"/>
    <property type="match status" value="1"/>
</dbReference>